<dbReference type="KEGG" id="hyj:FHG12_20745"/>
<evidence type="ECO:0000256" key="1">
    <source>
        <dbReference type="ARBA" id="ARBA00034772"/>
    </source>
</evidence>
<name>A0A5B8A521_9BACT</name>
<protein>
    <submittedName>
        <fullName evidence="3">3-carboxy-cis,cis-muconate cycloisomerase</fullName>
        <ecNumber evidence="3">5.5.1.2</ecNumber>
    </submittedName>
</protein>
<gene>
    <name evidence="3" type="primary">pcaB</name>
    <name evidence="3" type="ORF">FHG12_20745</name>
</gene>
<proteinExistence type="inferred from homology"/>
<dbReference type="EC" id="5.5.1.2" evidence="3"/>
<dbReference type="GO" id="GO:0047472">
    <property type="term" value="F:3-carboxy-cis,cis-muconate cycloisomerase activity"/>
    <property type="evidence" value="ECO:0007669"/>
    <property type="project" value="UniProtKB-EC"/>
</dbReference>
<dbReference type="PRINTS" id="PR00145">
    <property type="entry name" value="ARGSUCLYASE"/>
</dbReference>
<dbReference type="PANTHER" id="PTHR43172:SF2">
    <property type="entry name" value="ADENYLOSUCCINATE LYASE C-TERMINAL DOMAIN-CONTAINING PROTEIN"/>
    <property type="match status" value="1"/>
</dbReference>
<organism evidence="3 4">
    <name type="scientific">Hymenobacter jejuensis</name>
    <dbReference type="NCBI Taxonomy" id="2502781"/>
    <lineage>
        <taxon>Bacteria</taxon>
        <taxon>Pseudomonadati</taxon>
        <taxon>Bacteroidota</taxon>
        <taxon>Cytophagia</taxon>
        <taxon>Cytophagales</taxon>
        <taxon>Hymenobacteraceae</taxon>
        <taxon>Hymenobacter</taxon>
    </lineage>
</organism>
<dbReference type="OrthoDB" id="9768878at2"/>
<dbReference type="SMART" id="SM00998">
    <property type="entry name" value="ADSL_C"/>
    <property type="match status" value="1"/>
</dbReference>
<dbReference type="RefSeq" id="WP_139517602.1">
    <property type="nucleotide sequence ID" value="NZ_CP040896.1"/>
</dbReference>
<dbReference type="PROSITE" id="PS00163">
    <property type="entry name" value="FUMARATE_LYASES"/>
    <property type="match status" value="1"/>
</dbReference>
<dbReference type="CDD" id="cd01597">
    <property type="entry name" value="pCLME"/>
    <property type="match status" value="1"/>
</dbReference>
<dbReference type="PANTHER" id="PTHR43172">
    <property type="entry name" value="ADENYLOSUCCINATE LYASE"/>
    <property type="match status" value="1"/>
</dbReference>
<dbReference type="EMBL" id="CP040896">
    <property type="protein sequence ID" value="QDA62371.1"/>
    <property type="molecule type" value="Genomic_DNA"/>
</dbReference>
<comment type="similarity">
    <text evidence="1">Belongs to the class-II fumarase/aspartase family.</text>
</comment>
<dbReference type="InterPro" id="IPR012789">
    <property type="entry name" value="Protocat_PcaB-like"/>
</dbReference>
<dbReference type="InterPro" id="IPR008948">
    <property type="entry name" value="L-Aspartase-like"/>
</dbReference>
<dbReference type="InterPro" id="IPR020557">
    <property type="entry name" value="Fumarate_lyase_CS"/>
</dbReference>
<evidence type="ECO:0000313" key="4">
    <source>
        <dbReference type="Proteomes" id="UP000305398"/>
    </source>
</evidence>
<dbReference type="Gene3D" id="1.10.40.30">
    <property type="entry name" value="Fumarase/aspartase (C-terminal domain)"/>
    <property type="match status" value="1"/>
</dbReference>
<dbReference type="SUPFAM" id="SSF48557">
    <property type="entry name" value="L-aspartase-like"/>
    <property type="match status" value="1"/>
</dbReference>
<dbReference type="InterPro" id="IPR022761">
    <property type="entry name" value="Fumarate_lyase_N"/>
</dbReference>
<dbReference type="PRINTS" id="PR00149">
    <property type="entry name" value="FUMRATELYASE"/>
</dbReference>
<reference evidence="3 4" key="1">
    <citation type="submission" date="2019-06" db="EMBL/GenBank/DDBJ databases">
        <authorList>
            <person name="Srinivasan S."/>
        </authorList>
    </citation>
    <scope>NUCLEOTIDE SEQUENCE [LARGE SCALE GENOMIC DNA]</scope>
    <source>
        <strain evidence="3 4">17J68-5</strain>
    </source>
</reference>
<feature type="domain" description="Adenylosuccinate lyase C-terminal" evidence="2">
    <location>
        <begin position="363"/>
        <end position="442"/>
    </location>
</feature>
<evidence type="ECO:0000313" key="3">
    <source>
        <dbReference type="EMBL" id="QDA62371.1"/>
    </source>
</evidence>
<dbReference type="NCBIfam" id="TIGR02426">
    <property type="entry name" value="protocat_pcaB"/>
    <property type="match status" value="1"/>
</dbReference>
<dbReference type="Gene3D" id="1.20.200.10">
    <property type="entry name" value="Fumarase/aspartase (Central domain)"/>
    <property type="match status" value="1"/>
</dbReference>
<accession>A0A5B8A521</accession>
<dbReference type="InterPro" id="IPR000362">
    <property type="entry name" value="Fumarate_lyase_fam"/>
</dbReference>
<evidence type="ECO:0000259" key="2">
    <source>
        <dbReference type="SMART" id="SM00998"/>
    </source>
</evidence>
<keyword evidence="4" id="KW-1185">Reference proteome</keyword>
<dbReference type="InterPro" id="IPR019468">
    <property type="entry name" value="AdenyloSucc_lyase_C"/>
</dbReference>
<dbReference type="Proteomes" id="UP000305398">
    <property type="component" value="Chromosome"/>
</dbReference>
<sequence>MAGLYHNIFTDKQIENLFSAETQVSYMLAFERALANAEGTLGVIPADAAEVIAAVCRESKWNTEALAEQTLLAGNPAIPLVKMLTQRVAQRDTEAAKYVHFGATSQDVLDTALMLQLQAATTYITHKNNELQNQLAKLASAHRDTVMIGRTLLQQARPITFGYKVAGWLEALLRAGQGLEFAQQNTFALQLGGAVGTLATLGEHGPAVVTHVVEALGLAAPLLPWHSQRDRLVDFAAKLGILCGNLGKMAQDLTLLMQTEVGEVAEAAAPGKGGSSAMPHKRNPVSATFIVAIARRTPALVGTLLAGLAHHEQERAAGAWHAEWEVLPELVRLTAAALGHANDLISGLEVNAERMLRNLELTQGLIYAEDVTALLTPKLGKAEAHQLVEEASHRAQREGLHLRECLAQHFDIYKYLNNNTLEHVFDAHRATGLSQFFTDQVLARFHTSTSTT</sequence>
<dbReference type="Pfam" id="PF00206">
    <property type="entry name" value="Lyase_1"/>
    <property type="match status" value="1"/>
</dbReference>
<dbReference type="AlphaFoldDB" id="A0A5B8A521"/>
<dbReference type="Pfam" id="PF10397">
    <property type="entry name" value="ADSL_C"/>
    <property type="match status" value="1"/>
</dbReference>
<keyword evidence="3" id="KW-0413">Isomerase</keyword>
<dbReference type="GO" id="GO:0019619">
    <property type="term" value="P:3,4-dihydroxybenzoate catabolic process"/>
    <property type="evidence" value="ECO:0007669"/>
    <property type="project" value="InterPro"/>
</dbReference>
<dbReference type="GO" id="GO:0016829">
    <property type="term" value="F:lyase activity"/>
    <property type="evidence" value="ECO:0007669"/>
    <property type="project" value="UniProtKB-ARBA"/>
</dbReference>